<keyword evidence="10" id="KW-0539">Nucleus</keyword>
<feature type="region of interest" description="Disordered" evidence="11">
    <location>
        <begin position="419"/>
        <end position="512"/>
    </location>
</feature>
<dbReference type="GO" id="GO:0000978">
    <property type="term" value="F:RNA polymerase II cis-regulatory region sequence-specific DNA binding"/>
    <property type="evidence" value="ECO:0007669"/>
    <property type="project" value="TreeGrafter"/>
</dbReference>
<evidence type="ECO:0000256" key="10">
    <source>
        <dbReference type="ARBA" id="ARBA00023242"/>
    </source>
</evidence>
<evidence type="ECO:0000256" key="7">
    <source>
        <dbReference type="ARBA" id="ARBA00023125"/>
    </source>
</evidence>
<evidence type="ECO:0000256" key="11">
    <source>
        <dbReference type="SAM" id="MobiDB-lite"/>
    </source>
</evidence>
<dbReference type="EMBL" id="KZ992553">
    <property type="protein sequence ID" value="RKP08979.1"/>
    <property type="molecule type" value="Genomic_DNA"/>
</dbReference>
<dbReference type="GO" id="GO:0005634">
    <property type="term" value="C:nucleus"/>
    <property type="evidence" value="ECO:0007669"/>
    <property type="project" value="UniProtKB-SubCell"/>
</dbReference>
<dbReference type="PANTHER" id="PTHR46062">
    <property type="entry name" value="STEROL REGULATORY ELEMENT-BINDING PROTEIN"/>
    <property type="match status" value="1"/>
</dbReference>
<dbReference type="AlphaFoldDB" id="A0A4V1IWW5"/>
<dbReference type="CDD" id="cd00083">
    <property type="entry name" value="bHLH_SF"/>
    <property type="match status" value="1"/>
</dbReference>
<proteinExistence type="predicted"/>
<feature type="compositionally biased region" description="Polar residues" evidence="11">
    <location>
        <begin position="473"/>
        <end position="483"/>
    </location>
</feature>
<dbReference type="PROSITE" id="PS50888">
    <property type="entry name" value="BHLH"/>
    <property type="match status" value="1"/>
</dbReference>
<dbReference type="SUPFAM" id="SSF47459">
    <property type="entry name" value="HLH, helix-loop-helix DNA-binding domain"/>
    <property type="match status" value="1"/>
</dbReference>
<evidence type="ECO:0000256" key="4">
    <source>
        <dbReference type="ARBA" id="ARBA00022824"/>
    </source>
</evidence>
<feature type="compositionally biased region" description="Acidic residues" evidence="11">
    <location>
        <begin position="424"/>
        <end position="438"/>
    </location>
</feature>
<dbReference type="STRING" id="78915.A0A4V1IWW5"/>
<gene>
    <name evidence="13" type="ORF">THASP1DRAFT_23123</name>
</gene>
<dbReference type="InterPro" id="IPR011598">
    <property type="entry name" value="bHLH_dom"/>
</dbReference>
<feature type="domain" description="BHLH" evidence="12">
    <location>
        <begin position="349"/>
        <end position="401"/>
    </location>
</feature>
<dbReference type="Pfam" id="PF00010">
    <property type="entry name" value="HLH"/>
    <property type="match status" value="1"/>
</dbReference>
<dbReference type="PANTHER" id="PTHR46062:SF1">
    <property type="entry name" value="LP12374P"/>
    <property type="match status" value="1"/>
</dbReference>
<reference evidence="14" key="1">
    <citation type="journal article" date="2018" name="Nat. Microbiol.">
        <title>Leveraging single-cell genomics to expand the fungal tree of life.</title>
        <authorList>
            <person name="Ahrendt S.R."/>
            <person name="Quandt C.A."/>
            <person name="Ciobanu D."/>
            <person name="Clum A."/>
            <person name="Salamov A."/>
            <person name="Andreopoulos B."/>
            <person name="Cheng J.F."/>
            <person name="Woyke T."/>
            <person name="Pelin A."/>
            <person name="Henrissat B."/>
            <person name="Reynolds N.K."/>
            <person name="Benny G.L."/>
            <person name="Smith M.E."/>
            <person name="James T.Y."/>
            <person name="Grigoriev I.V."/>
        </authorList>
    </citation>
    <scope>NUCLEOTIDE SEQUENCE [LARGE SCALE GENOMIC DNA]</scope>
    <source>
        <strain evidence="14">RSA 1356</strain>
    </source>
</reference>
<evidence type="ECO:0000256" key="2">
    <source>
        <dbReference type="ARBA" id="ARBA00004477"/>
    </source>
</evidence>
<keyword evidence="3" id="KW-0812">Transmembrane</keyword>
<evidence type="ECO:0000313" key="14">
    <source>
        <dbReference type="Proteomes" id="UP000271241"/>
    </source>
</evidence>
<evidence type="ECO:0000256" key="3">
    <source>
        <dbReference type="ARBA" id="ARBA00022692"/>
    </source>
</evidence>
<dbReference type="SMART" id="SM00353">
    <property type="entry name" value="HLH"/>
    <property type="match status" value="1"/>
</dbReference>
<feature type="region of interest" description="Disordered" evidence="11">
    <location>
        <begin position="1"/>
        <end position="81"/>
    </location>
</feature>
<evidence type="ECO:0000256" key="5">
    <source>
        <dbReference type="ARBA" id="ARBA00022989"/>
    </source>
</evidence>
<keyword evidence="9" id="KW-0804">Transcription</keyword>
<keyword evidence="6" id="KW-0805">Transcription regulation</keyword>
<accession>A0A4V1IWW5</accession>
<feature type="compositionally biased region" description="Polar residues" evidence="11">
    <location>
        <begin position="442"/>
        <end position="464"/>
    </location>
</feature>
<organism evidence="13 14">
    <name type="scientific">Thamnocephalis sphaerospora</name>
    <dbReference type="NCBI Taxonomy" id="78915"/>
    <lineage>
        <taxon>Eukaryota</taxon>
        <taxon>Fungi</taxon>
        <taxon>Fungi incertae sedis</taxon>
        <taxon>Zoopagomycota</taxon>
        <taxon>Zoopagomycotina</taxon>
        <taxon>Zoopagomycetes</taxon>
        <taxon>Zoopagales</taxon>
        <taxon>Sigmoideomycetaceae</taxon>
        <taxon>Thamnocephalis</taxon>
    </lineage>
</organism>
<evidence type="ECO:0000313" key="13">
    <source>
        <dbReference type="EMBL" id="RKP08979.1"/>
    </source>
</evidence>
<feature type="region of interest" description="Disordered" evidence="11">
    <location>
        <begin position="95"/>
        <end position="125"/>
    </location>
</feature>
<dbReference type="InterPro" id="IPR036638">
    <property type="entry name" value="HLH_DNA-bd_sf"/>
</dbReference>
<keyword evidence="7" id="KW-0238">DNA-binding</keyword>
<evidence type="ECO:0000259" key="12">
    <source>
        <dbReference type="PROSITE" id="PS50888"/>
    </source>
</evidence>
<keyword evidence="14" id="KW-1185">Reference proteome</keyword>
<evidence type="ECO:0000256" key="9">
    <source>
        <dbReference type="ARBA" id="ARBA00023163"/>
    </source>
</evidence>
<keyword evidence="4" id="KW-0256">Endoplasmic reticulum</keyword>
<evidence type="ECO:0000256" key="6">
    <source>
        <dbReference type="ARBA" id="ARBA00023015"/>
    </source>
</evidence>
<dbReference type="OrthoDB" id="690068at2759"/>
<evidence type="ECO:0000256" key="1">
    <source>
        <dbReference type="ARBA" id="ARBA00004123"/>
    </source>
</evidence>
<protein>
    <recommendedName>
        <fullName evidence="12">BHLH domain-containing protein</fullName>
    </recommendedName>
</protein>
<evidence type="ECO:0000256" key="8">
    <source>
        <dbReference type="ARBA" id="ARBA00023136"/>
    </source>
</evidence>
<dbReference type="GO" id="GO:0005789">
    <property type="term" value="C:endoplasmic reticulum membrane"/>
    <property type="evidence" value="ECO:0007669"/>
    <property type="project" value="UniProtKB-SubCell"/>
</dbReference>
<feature type="compositionally biased region" description="Basic and acidic residues" evidence="11">
    <location>
        <begin position="484"/>
        <end position="496"/>
    </location>
</feature>
<comment type="subcellular location">
    <subcellularLocation>
        <location evidence="2">Endoplasmic reticulum membrane</location>
        <topology evidence="2">Multi-pass membrane protein</topology>
    </subcellularLocation>
    <subcellularLocation>
        <location evidence="1">Nucleus</location>
    </subcellularLocation>
</comment>
<dbReference type="Gene3D" id="4.10.280.10">
    <property type="entry name" value="Helix-loop-helix DNA-binding domain"/>
    <property type="match status" value="1"/>
</dbReference>
<feature type="compositionally biased region" description="Low complexity" evidence="11">
    <location>
        <begin position="1"/>
        <end position="18"/>
    </location>
</feature>
<dbReference type="Proteomes" id="UP000271241">
    <property type="component" value="Unassembled WGS sequence"/>
</dbReference>
<feature type="region of interest" description="Disordered" evidence="11">
    <location>
        <begin position="162"/>
        <end position="268"/>
    </location>
</feature>
<keyword evidence="8" id="KW-0472">Membrane</keyword>
<keyword evidence="5" id="KW-1133">Transmembrane helix</keyword>
<dbReference type="GO" id="GO:0000981">
    <property type="term" value="F:DNA-binding transcription factor activity, RNA polymerase II-specific"/>
    <property type="evidence" value="ECO:0007669"/>
    <property type="project" value="TreeGrafter"/>
</dbReference>
<feature type="compositionally biased region" description="Polar residues" evidence="11">
    <location>
        <begin position="31"/>
        <end position="41"/>
    </location>
</feature>
<dbReference type="GO" id="GO:0046983">
    <property type="term" value="F:protein dimerization activity"/>
    <property type="evidence" value="ECO:0007669"/>
    <property type="project" value="InterPro"/>
</dbReference>
<feature type="compositionally biased region" description="Low complexity" evidence="11">
    <location>
        <begin position="253"/>
        <end position="267"/>
    </location>
</feature>
<name>A0A4V1IWW5_9FUNG</name>
<sequence>MQSYPSHYSHSPYHPQPQADTFLASPAVPQHHNQQHLTSTKGGMPSPPTDSARASSPYQRIAHQHHSLSPAAGSRESSVGMPRYDDAALHQRHSGHTTPYYRQPAQHMPPYPSSQHSAYPYESSMQEMHRRLPAHGHAGAPTPTPTTSHSRAYEQLGYAREHAPSYGHPGVQPASYTSPAPPVHHPTAENAAMAPRPTHGHQPVHADHPAHYPPAPTRHSPQYAPHTLQAHRVHPKPQVHAPHERDHPTFCHSQAPSQPARRPSAPAIQPGIVSYAGTSMQTVAPNHSGNIVFSVGVAAAGSRASHTTSAGVTGASVGTGVGTPPATTMASQISKFRAMRRIVDKRDHQRRVSHSAIERRRRERINSKMSQLRRLVPSCRGQDHLHKLSVLQGAIEYIHELRRELGIKDEASELDPFLNPAAADDADLDEDMDGDVIEPESNCGSPTGTPGVSRSVASSPTPTSRKLDEAASLSATEPNSQAEGRTHSDSDGRTDESSASPRPKMSVSGLLS</sequence>